<dbReference type="Ensembl" id="ENSHHUT00000007848.1">
    <property type="protein sequence ID" value="ENSHHUP00000007616.1"/>
    <property type="gene ID" value="ENSHHUG00000004695.1"/>
</dbReference>
<evidence type="ECO:0000256" key="3">
    <source>
        <dbReference type="SAM" id="MobiDB-lite"/>
    </source>
</evidence>
<feature type="region of interest" description="Disordered" evidence="3">
    <location>
        <begin position="76"/>
        <end position="99"/>
    </location>
</feature>
<feature type="region of interest" description="Disordered" evidence="3">
    <location>
        <begin position="30"/>
        <end position="56"/>
    </location>
</feature>
<feature type="compositionally biased region" description="Low complexity" evidence="3">
    <location>
        <begin position="30"/>
        <end position="47"/>
    </location>
</feature>
<reference evidence="6" key="1">
    <citation type="submission" date="2018-06" db="EMBL/GenBank/DDBJ databases">
        <title>Genome assembly of Danube salmon.</title>
        <authorList>
            <person name="Macqueen D.J."/>
            <person name="Gundappa M.K."/>
        </authorList>
    </citation>
    <scope>NUCLEOTIDE SEQUENCE [LARGE SCALE GENOMIC DNA]</scope>
</reference>
<proteinExistence type="predicted"/>
<reference evidence="5" key="3">
    <citation type="submission" date="2025-09" db="UniProtKB">
        <authorList>
            <consortium name="Ensembl"/>
        </authorList>
    </citation>
    <scope>IDENTIFICATION</scope>
</reference>
<evidence type="ECO:0000256" key="2">
    <source>
        <dbReference type="ARBA" id="ARBA00023242"/>
    </source>
</evidence>
<reference evidence="5" key="2">
    <citation type="submission" date="2025-08" db="UniProtKB">
        <authorList>
            <consortium name="Ensembl"/>
        </authorList>
    </citation>
    <scope>IDENTIFICATION</scope>
</reference>
<sequence>MSSDLFLYSRIVINKYYLWSTFPPSLLPSPSSAQPGGGAAAAPAAAVAGGGAGGQQDYSAAWAEYYRQQAAFYGPGGAPGQAATPQQGQQTHGPGGLSLHCSSRHIPSSSLDFLNVFFWV</sequence>
<dbReference type="GO" id="GO:0006355">
    <property type="term" value="P:regulation of DNA-templated transcription"/>
    <property type="evidence" value="ECO:0007669"/>
    <property type="project" value="InterPro"/>
</dbReference>
<evidence type="ECO:0000313" key="5">
    <source>
        <dbReference type="Ensembl" id="ENSHHUP00000007616.1"/>
    </source>
</evidence>
<name>A0A4W5K6I0_9TELE</name>
<feature type="domain" description="Far upstream element-binding protein C-terminal" evidence="4">
    <location>
        <begin position="51"/>
        <end position="69"/>
    </location>
</feature>
<dbReference type="Pfam" id="PF09005">
    <property type="entry name" value="FUBP_C"/>
    <property type="match status" value="1"/>
</dbReference>
<comment type="subcellular location">
    <subcellularLocation>
        <location evidence="1">Nucleus</location>
    </subcellularLocation>
</comment>
<dbReference type="STRING" id="62062.ENSHHUP00000007616"/>
<evidence type="ECO:0000256" key="1">
    <source>
        <dbReference type="ARBA" id="ARBA00004123"/>
    </source>
</evidence>
<dbReference type="AlphaFoldDB" id="A0A4W5K6I0"/>
<keyword evidence="6" id="KW-1185">Reference proteome</keyword>
<evidence type="ECO:0000259" key="4">
    <source>
        <dbReference type="Pfam" id="PF09005"/>
    </source>
</evidence>
<dbReference type="GO" id="GO:0003676">
    <property type="term" value="F:nucleic acid binding"/>
    <property type="evidence" value="ECO:0007669"/>
    <property type="project" value="InterPro"/>
</dbReference>
<organism evidence="5 6">
    <name type="scientific">Hucho hucho</name>
    <name type="common">huchen</name>
    <dbReference type="NCBI Taxonomy" id="62062"/>
    <lineage>
        <taxon>Eukaryota</taxon>
        <taxon>Metazoa</taxon>
        <taxon>Chordata</taxon>
        <taxon>Craniata</taxon>
        <taxon>Vertebrata</taxon>
        <taxon>Euteleostomi</taxon>
        <taxon>Actinopterygii</taxon>
        <taxon>Neopterygii</taxon>
        <taxon>Teleostei</taxon>
        <taxon>Protacanthopterygii</taxon>
        <taxon>Salmoniformes</taxon>
        <taxon>Salmonidae</taxon>
        <taxon>Salmoninae</taxon>
        <taxon>Hucho</taxon>
    </lineage>
</organism>
<keyword evidence="2" id="KW-0539">Nucleus</keyword>
<dbReference type="GO" id="GO:0005634">
    <property type="term" value="C:nucleus"/>
    <property type="evidence" value="ECO:0007669"/>
    <property type="project" value="UniProtKB-SubCell"/>
</dbReference>
<dbReference type="Proteomes" id="UP000314982">
    <property type="component" value="Unassembled WGS sequence"/>
</dbReference>
<accession>A0A4W5K6I0</accession>
<feature type="compositionally biased region" description="Low complexity" evidence="3">
    <location>
        <begin position="80"/>
        <end position="92"/>
    </location>
</feature>
<evidence type="ECO:0000313" key="6">
    <source>
        <dbReference type="Proteomes" id="UP000314982"/>
    </source>
</evidence>
<protein>
    <recommendedName>
        <fullName evidence="4">Far upstream element-binding protein C-terminal domain-containing protein</fullName>
    </recommendedName>
</protein>
<dbReference type="InterPro" id="IPR015096">
    <property type="entry name" value="FUBP_C"/>
</dbReference>